<keyword evidence="4" id="KW-1185">Reference proteome</keyword>
<dbReference type="InterPro" id="IPR029016">
    <property type="entry name" value="GAF-like_dom_sf"/>
</dbReference>
<keyword evidence="1" id="KW-0812">Transmembrane</keyword>
<evidence type="ECO:0000313" key="3">
    <source>
        <dbReference type="EMBL" id="GAA0228655.1"/>
    </source>
</evidence>
<dbReference type="SMART" id="SM00471">
    <property type="entry name" value="HDc"/>
    <property type="match status" value="1"/>
</dbReference>
<gene>
    <name evidence="3" type="ORF">GCM10009125_17060</name>
</gene>
<dbReference type="Pfam" id="PF13492">
    <property type="entry name" value="GAF_3"/>
    <property type="match status" value="1"/>
</dbReference>
<protein>
    <submittedName>
        <fullName evidence="3">HD domain-containing protein</fullName>
    </submittedName>
</protein>
<dbReference type="SUPFAM" id="SSF55781">
    <property type="entry name" value="GAF domain-like"/>
    <property type="match status" value="1"/>
</dbReference>
<name>A0ABP3DC04_9BURK</name>
<evidence type="ECO:0000259" key="2">
    <source>
        <dbReference type="PROSITE" id="PS51832"/>
    </source>
</evidence>
<dbReference type="Gene3D" id="3.30.450.20">
    <property type="entry name" value="PAS domain"/>
    <property type="match status" value="1"/>
</dbReference>
<organism evidence="3 4">
    <name type="scientific">Castellaniella daejeonensis</name>
    <dbReference type="NCBI Taxonomy" id="659013"/>
    <lineage>
        <taxon>Bacteria</taxon>
        <taxon>Pseudomonadati</taxon>
        <taxon>Pseudomonadota</taxon>
        <taxon>Betaproteobacteria</taxon>
        <taxon>Burkholderiales</taxon>
        <taxon>Alcaligenaceae</taxon>
        <taxon>Castellaniella</taxon>
    </lineage>
</organism>
<dbReference type="Pfam" id="PF13487">
    <property type="entry name" value="HD_5"/>
    <property type="match status" value="1"/>
</dbReference>
<dbReference type="SUPFAM" id="SSF109604">
    <property type="entry name" value="HD-domain/PDEase-like"/>
    <property type="match status" value="2"/>
</dbReference>
<dbReference type="Proteomes" id="UP001501176">
    <property type="component" value="Unassembled WGS sequence"/>
</dbReference>
<feature type="transmembrane region" description="Helical" evidence="1">
    <location>
        <begin position="15"/>
        <end position="38"/>
    </location>
</feature>
<evidence type="ECO:0000256" key="1">
    <source>
        <dbReference type="SAM" id="Phobius"/>
    </source>
</evidence>
<sequence>MPQAPRTVRAWPVRLVIAGIAVAAMTIVAVALITLSWYGSRAILLDMAAMAARDTGQIVAERARRIIEPGSISLRMLAFDPIVDAKRLDDRLARRSVLAAELTENPLVSAIHVGYENGDFLLMRPLDRRDVREQFQAPPQANYLVQSVTLGDDGKRHGLFLFYDARNELVLRRPQPDYQFDPRERPWYIGAMDTVSTVTSRPYVFFSTRQVGITLSRLSHSGRAVTAVDMALEDLGEALGSLRMTPNAELALVDEDGAVIAYRDMNALLEHRRALGESDVGTLQTLGVGALTRLWQVAAADGQVVSYEAGGRKWIGVSLPFDGIDGVSMRLLSAAPVDELLGVLALNRARMILISIGLIVLFLPFGWQAGSAVGRALEGIAAQALRMSRFNFRRRKERAASMLREVESLNSVMDKVAGSMESLLEISRVLGSEPRIETMLAQVLEKFVQATRCEGGAVYLFDRERSHLARVAIFGEQGGLPDAMSAHQGEAALAGGPGRNQDQGRGLGQDPMRPHIAFALRGRDSQPLGLLVLVLGADQDRDHAAPAFQAFADRLTGMLAVAIETRKLIEAQRNLFESVTHILADAIDAKSPYTGGHCERVPKLAILLADRMQAETLGPYADFHLNEDEREAFRLAAWLHDCGKVTSAEHIMDKATKLEVVYNRIHEIRTRFEVLWRDAEIDCLQARLRGEDPDAAEARRAARQAQLREDFGFVAECNVGGEFLPDGAVERLRAIGAQTWLRHFDDTLGLDAQESARLAGSRPVPPALPATEQLLADQPHHIVPWDDARRPAVERDDPRNTWGFDMTLPRHRRNMGELHNLSIQRGTLTDEDRFAINDHIVQTLIMLKRLPWPSHLERVPDIAANHHERMDGKGYPRRLHGRQLGTTERIMALVDVFEALTAADRPYKPPKTLSESLGIMASMCRGGHLDPELYRYFVRSGVWLDYARTFMRPEQIDAVDVEALACAAQPEESS</sequence>
<dbReference type="PANTHER" id="PTHR45228">
    <property type="entry name" value="CYCLIC DI-GMP PHOSPHODIESTERASE TM_0186-RELATED"/>
    <property type="match status" value="1"/>
</dbReference>
<accession>A0ABP3DC04</accession>
<reference evidence="4" key="1">
    <citation type="journal article" date="2019" name="Int. J. Syst. Evol. Microbiol.">
        <title>The Global Catalogue of Microorganisms (GCM) 10K type strain sequencing project: providing services to taxonomists for standard genome sequencing and annotation.</title>
        <authorList>
            <consortium name="The Broad Institute Genomics Platform"/>
            <consortium name="The Broad Institute Genome Sequencing Center for Infectious Disease"/>
            <person name="Wu L."/>
            <person name="Ma J."/>
        </authorList>
    </citation>
    <scope>NUCLEOTIDE SEQUENCE [LARGE SCALE GENOMIC DNA]</scope>
    <source>
        <strain evidence="4">JCM 16240</strain>
    </source>
</reference>
<dbReference type="InterPro" id="IPR003607">
    <property type="entry name" value="HD/PDEase_dom"/>
</dbReference>
<keyword evidence="1" id="KW-1133">Transmembrane helix</keyword>
<keyword evidence="1" id="KW-0472">Membrane</keyword>
<feature type="domain" description="HD-GYP" evidence="2">
    <location>
        <begin position="753"/>
        <end position="953"/>
    </location>
</feature>
<dbReference type="Gene3D" id="3.30.450.40">
    <property type="match status" value="1"/>
</dbReference>
<dbReference type="PROSITE" id="PS51832">
    <property type="entry name" value="HD_GYP"/>
    <property type="match status" value="1"/>
</dbReference>
<dbReference type="PANTHER" id="PTHR45228:SF5">
    <property type="entry name" value="CYCLIC DI-GMP PHOSPHODIESTERASE VC_1348-RELATED"/>
    <property type="match status" value="1"/>
</dbReference>
<dbReference type="InterPro" id="IPR052020">
    <property type="entry name" value="Cyclic_di-GMP/3'3'-cGAMP_PDE"/>
</dbReference>
<dbReference type="RefSeq" id="WP_343820948.1">
    <property type="nucleotide sequence ID" value="NZ_BAAAFN010000013.1"/>
</dbReference>
<dbReference type="EMBL" id="BAAAFN010000013">
    <property type="protein sequence ID" value="GAA0228655.1"/>
    <property type="molecule type" value="Genomic_DNA"/>
</dbReference>
<dbReference type="CDD" id="cd00077">
    <property type="entry name" value="HDc"/>
    <property type="match status" value="2"/>
</dbReference>
<dbReference type="Gene3D" id="1.10.3210.10">
    <property type="entry name" value="Hypothetical protein af1432"/>
    <property type="match status" value="2"/>
</dbReference>
<evidence type="ECO:0000313" key="4">
    <source>
        <dbReference type="Proteomes" id="UP001501176"/>
    </source>
</evidence>
<dbReference type="InterPro" id="IPR037522">
    <property type="entry name" value="HD_GYP_dom"/>
</dbReference>
<comment type="caution">
    <text evidence="3">The sequence shown here is derived from an EMBL/GenBank/DDBJ whole genome shotgun (WGS) entry which is preliminary data.</text>
</comment>
<dbReference type="InterPro" id="IPR003018">
    <property type="entry name" value="GAF"/>
</dbReference>
<proteinExistence type="predicted"/>